<evidence type="ECO:0000256" key="1">
    <source>
        <dbReference type="SAM" id="Phobius"/>
    </source>
</evidence>
<organism evidence="2 3">
    <name type="scientific">Caerostris extrusa</name>
    <name type="common">Bark spider</name>
    <name type="synonym">Caerostris bankana</name>
    <dbReference type="NCBI Taxonomy" id="172846"/>
    <lineage>
        <taxon>Eukaryota</taxon>
        <taxon>Metazoa</taxon>
        <taxon>Ecdysozoa</taxon>
        <taxon>Arthropoda</taxon>
        <taxon>Chelicerata</taxon>
        <taxon>Arachnida</taxon>
        <taxon>Araneae</taxon>
        <taxon>Araneomorphae</taxon>
        <taxon>Entelegynae</taxon>
        <taxon>Araneoidea</taxon>
        <taxon>Araneidae</taxon>
        <taxon>Caerostris</taxon>
    </lineage>
</organism>
<dbReference type="EMBL" id="BPLR01010255">
    <property type="protein sequence ID" value="GIY38101.1"/>
    <property type="molecule type" value="Genomic_DNA"/>
</dbReference>
<sequence>MALSFHRFTWKFCYGKWTITWRVEMQSCEKGVSSISDPLFVSLFRFPLNLLLLIFNGVLLVFDLLGGFRAAEMQEFKYALQAQKTIFPPPYPFDILNHTGRYISQHLSPVVLENSILREPIASGVAIRLGQIFRF</sequence>
<reference evidence="2 3" key="1">
    <citation type="submission" date="2021-06" db="EMBL/GenBank/DDBJ databases">
        <title>Caerostris extrusa draft genome.</title>
        <authorList>
            <person name="Kono N."/>
            <person name="Arakawa K."/>
        </authorList>
    </citation>
    <scope>NUCLEOTIDE SEQUENCE [LARGE SCALE GENOMIC DNA]</scope>
</reference>
<proteinExistence type="predicted"/>
<dbReference type="AlphaFoldDB" id="A0AAV4SY06"/>
<evidence type="ECO:0000313" key="2">
    <source>
        <dbReference type="EMBL" id="GIY38101.1"/>
    </source>
</evidence>
<gene>
    <name evidence="2" type="ORF">CEXT_45971</name>
</gene>
<comment type="caution">
    <text evidence="2">The sequence shown here is derived from an EMBL/GenBank/DDBJ whole genome shotgun (WGS) entry which is preliminary data.</text>
</comment>
<name>A0AAV4SY06_CAEEX</name>
<keyword evidence="1" id="KW-0812">Transmembrane</keyword>
<keyword evidence="1" id="KW-1133">Transmembrane helix</keyword>
<feature type="transmembrane region" description="Helical" evidence="1">
    <location>
        <begin position="46"/>
        <end position="68"/>
    </location>
</feature>
<accession>A0AAV4SY06</accession>
<evidence type="ECO:0000313" key="3">
    <source>
        <dbReference type="Proteomes" id="UP001054945"/>
    </source>
</evidence>
<keyword evidence="1" id="KW-0472">Membrane</keyword>
<dbReference type="Proteomes" id="UP001054945">
    <property type="component" value="Unassembled WGS sequence"/>
</dbReference>
<keyword evidence="3" id="KW-1185">Reference proteome</keyword>
<protein>
    <submittedName>
        <fullName evidence="2">Uncharacterized protein</fullName>
    </submittedName>
</protein>